<proteinExistence type="predicted"/>
<sequence>VEYNNRKETYRTIRMFMSLPFLPIAEIEPVFQTFDNLESQKLKDLRGYLERNWLRSTTFQTETWCVFKLPTRTNNDCEGWHRRLNHSARDSTPPFYELVPLLHEEAAKLPVQRVMVLEGTLARLQRKSVRDHQGKLFQMWHKFEDGEITSLQLLRQVSDIVGPVQ</sequence>
<gene>
    <name evidence="1" type="ORF">FSP39_012218</name>
</gene>
<feature type="non-terminal residue" evidence="1">
    <location>
        <position position="1"/>
    </location>
</feature>
<organism evidence="1 2">
    <name type="scientific">Pinctada imbricata</name>
    <name type="common">Atlantic pearl-oyster</name>
    <name type="synonym">Pinctada martensii</name>
    <dbReference type="NCBI Taxonomy" id="66713"/>
    <lineage>
        <taxon>Eukaryota</taxon>
        <taxon>Metazoa</taxon>
        <taxon>Spiralia</taxon>
        <taxon>Lophotrochozoa</taxon>
        <taxon>Mollusca</taxon>
        <taxon>Bivalvia</taxon>
        <taxon>Autobranchia</taxon>
        <taxon>Pteriomorphia</taxon>
        <taxon>Pterioida</taxon>
        <taxon>Pterioidea</taxon>
        <taxon>Pteriidae</taxon>
        <taxon>Pinctada</taxon>
    </lineage>
</organism>
<dbReference type="Proteomes" id="UP001186944">
    <property type="component" value="Unassembled WGS sequence"/>
</dbReference>
<reference evidence="1" key="1">
    <citation type="submission" date="2019-08" db="EMBL/GenBank/DDBJ databases">
        <title>The improved chromosome-level genome for the pearl oyster Pinctada fucata martensii using PacBio sequencing and Hi-C.</title>
        <authorList>
            <person name="Zheng Z."/>
        </authorList>
    </citation>
    <scope>NUCLEOTIDE SEQUENCE</scope>
    <source>
        <strain evidence="1">ZZ-2019</strain>
        <tissue evidence="1">Adductor muscle</tissue>
    </source>
</reference>
<dbReference type="EMBL" id="VSWD01000013">
    <property type="protein sequence ID" value="KAK3084363.1"/>
    <property type="molecule type" value="Genomic_DNA"/>
</dbReference>
<accession>A0AA88XH03</accession>
<keyword evidence="2" id="KW-1185">Reference proteome</keyword>
<protein>
    <submittedName>
        <fullName evidence="1">Uncharacterized protein</fullName>
    </submittedName>
</protein>
<evidence type="ECO:0000313" key="1">
    <source>
        <dbReference type="EMBL" id="KAK3084363.1"/>
    </source>
</evidence>
<name>A0AA88XH03_PINIB</name>
<evidence type="ECO:0000313" key="2">
    <source>
        <dbReference type="Proteomes" id="UP001186944"/>
    </source>
</evidence>
<dbReference type="AlphaFoldDB" id="A0AA88XH03"/>
<comment type="caution">
    <text evidence="1">The sequence shown here is derived from an EMBL/GenBank/DDBJ whole genome shotgun (WGS) entry which is preliminary data.</text>
</comment>